<sequence length="299" mass="34193">MMANLQANHCIISSISRRLFCQSRIHPLPISTVPTKPRWPRNHRFFKLLASSVSDGGSALVHQRPPSKDGDLGSRIDQMAEVGPSKGVDGGDEGKEEIVDGYLVREYGWKVRRMVEEKSEMKKVAQIQAQAFHVPAFFFDDFFFHFFQADVLSGLYYRLRNSPPDRYACLVAEPAKEGDGTLMKPQKRYQQLVGVVDVTVLRDNDVLRHLQGADEYLYISGIAVAHNFRRQKVATVLLKACEVISVLWGYEYLVLRAYEDDRGARALYTNAGYRLVSRDPSWVTLIGRKRRVLMIKRLW</sequence>
<protein>
    <recommendedName>
        <fullName evidence="2">N-acetyltransferase domain-containing protein</fullName>
    </recommendedName>
</protein>
<keyword evidence="4" id="KW-1185">Reference proteome</keyword>
<dbReference type="InterPro" id="IPR000182">
    <property type="entry name" value="GNAT_dom"/>
</dbReference>
<dbReference type="PANTHER" id="PTHR42919">
    <property type="entry name" value="N-ALPHA-ACETYLTRANSFERASE"/>
    <property type="match status" value="1"/>
</dbReference>
<dbReference type="Gene3D" id="3.40.630.30">
    <property type="match status" value="1"/>
</dbReference>
<evidence type="ECO:0000313" key="4">
    <source>
        <dbReference type="Proteomes" id="UP001153076"/>
    </source>
</evidence>
<evidence type="ECO:0000313" key="3">
    <source>
        <dbReference type="EMBL" id="KAJ8442889.1"/>
    </source>
</evidence>
<comment type="caution">
    <text evidence="3">The sequence shown here is derived from an EMBL/GenBank/DDBJ whole genome shotgun (WGS) entry which is preliminary data.</text>
</comment>
<dbReference type="InterPro" id="IPR051556">
    <property type="entry name" value="N-term/lysine_N-AcTrnsfr"/>
</dbReference>
<evidence type="ECO:0000256" key="1">
    <source>
        <dbReference type="SAM" id="MobiDB-lite"/>
    </source>
</evidence>
<accession>A0A9Q1QIB6</accession>
<dbReference type="Proteomes" id="UP001153076">
    <property type="component" value="Unassembled WGS sequence"/>
</dbReference>
<proteinExistence type="predicted"/>
<dbReference type="CDD" id="cd04301">
    <property type="entry name" value="NAT_SF"/>
    <property type="match status" value="1"/>
</dbReference>
<dbReference type="PROSITE" id="PS51186">
    <property type="entry name" value="GNAT"/>
    <property type="match status" value="1"/>
</dbReference>
<dbReference type="GO" id="GO:0008080">
    <property type="term" value="F:N-acetyltransferase activity"/>
    <property type="evidence" value="ECO:0007669"/>
    <property type="project" value="TreeGrafter"/>
</dbReference>
<dbReference type="GO" id="GO:0007064">
    <property type="term" value="P:mitotic sister chromatid cohesion"/>
    <property type="evidence" value="ECO:0007669"/>
    <property type="project" value="TreeGrafter"/>
</dbReference>
<dbReference type="OrthoDB" id="1912023at2759"/>
<dbReference type="GO" id="GO:0031415">
    <property type="term" value="C:NatA complex"/>
    <property type="evidence" value="ECO:0007669"/>
    <property type="project" value="TreeGrafter"/>
</dbReference>
<name>A0A9Q1QIB6_9CARY</name>
<reference evidence="3" key="1">
    <citation type="submission" date="2022-04" db="EMBL/GenBank/DDBJ databases">
        <title>Carnegiea gigantea Genome sequencing and assembly v2.</title>
        <authorList>
            <person name="Copetti D."/>
            <person name="Sanderson M.J."/>
            <person name="Burquez A."/>
            <person name="Wojciechowski M.F."/>
        </authorList>
    </citation>
    <scope>NUCLEOTIDE SEQUENCE</scope>
    <source>
        <strain evidence="3">SGP5-SGP5p</strain>
        <tissue evidence="3">Aerial part</tissue>
    </source>
</reference>
<gene>
    <name evidence="3" type="ORF">Cgig2_022255</name>
</gene>
<dbReference type="EMBL" id="JAKOGI010000132">
    <property type="protein sequence ID" value="KAJ8442889.1"/>
    <property type="molecule type" value="Genomic_DNA"/>
</dbReference>
<feature type="region of interest" description="Disordered" evidence="1">
    <location>
        <begin position="56"/>
        <end position="75"/>
    </location>
</feature>
<evidence type="ECO:0000259" key="2">
    <source>
        <dbReference type="PROSITE" id="PS51186"/>
    </source>
</evidence>
<dbReference type="Pfam" id="PF00583">
    <property type="entry name" value="Acetyltransf_1"/>
    <property type="match status" value="1"/>
</dbReference>
<dbReference type="PANTHER" id="PTHR42919:SF20">
    <property type="entry name" value="GCN5-RELATED N-ACETYLTRANSFERASE 10, CHLOROPLASTIC"/>
    <property type="match status" value="1"/>
</dbReference>
<feature type="domain" description="N-acetyltransferase" evidence="2">
    <location>
        <begin position="157"/>
        <end position="299"/>
    </location>
</feature>
<dbReference type="InterPro" id="IPR016181">
    <property type="entry name" value="Acyl_CoA_acyltransferase"/>
</dbReference>
<organism evidence="3 4">
    <name type="scientific">Carnegiea gigantea</name>
    <dbReference type="NCBI Taxonomy" id="171969"/>
    <lineage>
        <taxon>Eukaryota</taxon>
        <taxon>Viridiplantae</taxon>
        <taxon>Streptophyta</taxon>
        <taxon>Embryophyta</taxon>
        <taxon>Tracheophyta</taxon>
        <taxon>Spermatophyta</taxon>
        <taxon>Magnoliopsida</taxon>
        <taxon>eudicotyledons</taxon>
        <taxon>Gunneridae</taxon>
        <taxon>Pentapetalae</taxon>
        <taxon>Caryophyllales</taxon>
        <taxon>Cactineae</taxon>
        <taxon>Cactaceae</taxon>
        <taxon>Cactoideae</taxon>
        <taxon>Echinocereeae</taxon>
        <taxon>Carnegiea</taxon>
    </lineage>
</organism>
<dbReference type="AlphaFoldDB" id="A0A9Q1QIB6"/>
<dbReference type="SUPFAM" id="SSF55729">
    <property type="entry name" value="Acyl-CoA N-acyltransferases (Nat)"/>
    <property type="match status" value="1"/>
</dbReference>